<dbReference type="Pfam" id="PF00134">
    <property type="entry name" value="Cyclin_N"/>
    <property type="match status" value="1"/>
</dbReference>
<dbReference type="GO" id="GO:0051301">
    <property type="term" value="P:cell division"/>
    <property type="evidence" value="ECO:0007669"/>
    <property type="project" value="UniProtKB-KW"/>
</dbReference>
<dbReference type="CDD" id="cd20568">
    <property type="entry name" value="CYCLIN_CLBs_yeast_rpt1"/>
    <property type="match status" value="1"/>
</dbReference>
<keyword evidence="10" id="KW-1185">Reference proteome</keyword>
<dbReference type="CDD" id="cd20512">
    <property type="entry name" value="CYCLIN_CLBs_yeast_rpt2"/>
    <property type="match status" value="1"/>
</dbReference>
<evidence type="ECO:0000259" key="8">
    <source>
        <dbReference type="SMART" id="SM01332"/>
    </source>
</evidence>
<keyword evidence="4" id="KW-0131">Cell cycle</keyword>
<dbReference type="SUPFAM" id="SSF47954">
    <property type="entry name" value="Cyclin-like"/>
    <property type="match status" value="2"/>
</dbReference>
<dbReference type="InterPro" id="IPR006671">
    <property type="entry name" value="Cyclin_N"/>
</dbReference>
<evidence type="ECO:0000256" key="5">
    <source>
        <dbReference type="RuleBase" id="RU000383"/>
    </source>
</evidence>
<dbReference type="GO" id="GO:0016538">
    <property type="term" value="F:cyclin-dependent protein serine/threonine kinase regulator activity"/>
    <property type="evidence" value="ECO:0007669"/>
    <property type="project" value="InterPro"/>
</dbReference>
<sequence length="515" mass="57551">MPNLRTRNPRSLANENDENSTATTTRMTRAKAATLHVDELSMPAKTMQTKKTTISTTTAATAARTVGKRNALGDVSNVTKVEVAGTKKAIAKPGLVSKAAQPSGIQKKTTTATSRTATTARRALSNKEPNKTVGPSAGAGTIPAKRKPPPSTSKLAPTKESAPVESEPARKKIHVEEPEKKKVPRTEAKENDAPSKAAKPMAEPPAPVVRDVVPVQPVYPPGVKDLDTEDLEDPLMVAEYATEIFEYLRDLECKSVPNPQYMSHQDDLEWKTRGILIDWLIEVHTRFHLLPETLFLAVNIIDRFLSEKVVQLDRLQLVGITAMFVASKYEEVLSPHIANFRHVADDGFTEAEILSAERFILSTLNYDLSYPNPMNFLRRISKADNYDIQSRTLGKYLMEISLLDHRFMPYRPSHVAAAAMYLARLILDRGEWDETIAYYAGYTEEEIEPVFHLMVDYLARPVIHEAFFKKYASKKFLKASILTRQWAKKNAVLYGVVDAEISLDKLKDRPVDQLP</sequence>
<comment type="caution">
    <text evidence="9">The sequence shown here is derived from an EMBL/GenBank/DDBJ whole genome shotgun (WGS) entry which is preliminary data.</text>
</comment>
<evidence type="ECO:0000313" key="10">
    <source>
        <dbReference type="Proteomes" id="UP001285908"/>
    </source>
</evidence>
<dbReference type="PIRSF" id="PIRSF001771">
    <property type="entry name" value="Cyclin_A_B_D_E"/>
    <property type="match status" value="1"/>
</dbReference>
<evidence type="ECO:0000256" key="6">
    <source>
        <dbReference type="SAM" id="MobiDB-lite"/>
    </source>
</evidence>
<comment type="similarity">
    <text evidence="1">Belongs to the cyclin family. Cyclin AB subfamily.</text>
</comment>
<dbReference type="AlphaFoldDB" id="A0AAJ0I334"/>
<dbReference type="RefSeq" id="XP_062690387.1">
    <property type="nucleotide sequence ID" value="XM_062833082.1"/>
</dbReference>
<evidence type="ECO:0000256" key="3">
    <source>
        <dbReference type="ARBA" id="ARBA00023127"/>
    </source>
</evidence>
<dbReference type="EMBL" id="JAULSX010000006">
    <property type="protein sequence ID" value="KAK3488680.1"/>
    <property type="molecule type" value="Genomic_DNA"/>
</dbReference>
<evidence type="ECO:0000259" key="7">
    <source>
        <dbReference type="SMART" id="SM00385"/>
    </source>
</evidence>
<feature type="region of interest" description="Disordered" evidence="6">
    <location>
        <begin position="97"/>
        <end position="206"/>
    </location>
</feature>
<keyword evidence="2" id="KW-0132">Cell division</keyword>
<feature type="region of interest" description="Disordered" evidence="6">
    <location>
        <begin position="1"/>
        <end position="28"/>
    </location>
</feature>
<reference evidence="9 10" key="1">
    <citation type="journal article" date="2023" name="Mol. Phylogenet. Evol.">
        <title>Genome-scale phylogeny and comparative genomics of the fungal order Sordariales.</title>
        <authorList>
            <person name="Hensen N."/>
            <person name="Bonometti L."/>
            <person name="Westerberg I."/>
            <person name="Brannstrom I.O."/>
            <person name="Guillou S."/>
            <person name="Cros-Aarteil S."/>
            <person name="Calhoun S."/>
            <person name="Haridas S."/>
            <person name="Kuo A."/>
            <person name="Mondo S."/>
            <person name="Pangilinan J."/>
            <person name="Riley R."/>
            <person name="LaButti K."/>
            <person name="Andreopoulos B."/>
            <person name="Lipzen A."/>
            <person name="Chen C."/>
            <person name="Yan M."/>
            <person name="Daum C."/>
            <person name="Ng V."/>
            <person name="Clum A."/>
            <person name="Steindorff A."/>
            <person name="Ohm R.A."/>
            <person name="Martin F."/>
            <person name="Silar P."/>
            <person name="Natvig D.O."/>
            <person name="Lalanne C."/>
            <person name="Gautier V."/>
            <person name="Ament-Velasquez S.L."/>
            <person name="Kruys A."/>
            <person name="Hutchinson M.I."/>
            <person name="Powell A.J."/>
            <person name="Barry K."/>
            <person name="Miller A.N."/>
            <person name="Grigoriev I.V."/>
            <person name="Debuchy R."/>
            <person name="Gladieux P."/>
            <person name="Hiltunen Thoren M."/>
            <person name="Johannesson H."/>
        </authorList>
    </citation>
    <scope>NUCLEOTIDE SEQUENCE [LARGE SCALE GENOMIC DNA]</scope>
    <source>
        <strain evidence="9 10">FGSC 10403</strain>
    </source>
</reference>
<dbReference type="InterPro" id="IPR013763">
    <property type="entry name" value="Cyclin-like_dom"/>
</dbReference>
<feature type="compositionally biased region" description="Basic and acidic residues" evidence="6">
    <location>
        <begin position="167"/>
        <end position="193"/>
    </location>
</feature>
<evidence type="ECO:0000313" key="9">
    <source>
        <dbReference type="EMBL" id="KAK3488680.1"/>
    </source>
</evidence>
<dbReference type="SMART" id="SM01332">
    <property type="entry name" value="Cyclin_C"/>
    <property type="match status" value="1"/>
</dbReference>
<accession>A0AAJ0I334</accession>
<dbReference type="Proteomes" id="UP001285908">
    <property type="component" value="Unassembled WGS sequence"/>
</dbReference>
<proteinExistence type="inferred from homology"/>
<feature type="compositionally biased region" description="Polar residues" evidence="6">
    <location>
        <begin position="1"/>
        <end position="14"/>
    </location>
</feature>
<dbReference type="GeneID" id="87870704"/>
<dbReference type="InterPro" id="IPR046965">
    <property type="entry name" value="Cyclin_A/B-like"/>
</dbReference>
<dbReference type="InterPro" id="IPR048258">
    <property type="entry name" value="Cyclins_cyclin-box"/>
</dbReference>
<evidence type="ECO:0000256" key="2">
    <source>
        <dbReference type="ARBA" id="ARBA00022618"/>
    </source>
</evidence>
<dbReference type="SMART" id="SM00385">
    <property type="entry name" value="CYCLIN"/>
    <property type="match status" value="2"/>
</dbReference>
<protein>
    <submittedName>
        <fullName evidence="9">G2/mitotic-specific cyclin-B</fullName>
    </submittedName>
</protein>
<dbReference type="InterPro" id="IPR039361">
    <property type="entry name" value="Cyclin"/>
</dbReference>
<feature type="domain" description="Cyclin-like" evidence="7">
    <location>
        <begin position="278"/>
        <end position="362"/>
    </location>
</feature>
<feature type="domain" description="Cyclin C-terminal" evidence="8">
    <location>
        <begin position="371"/>
        <end position="485"/>
    </location>
</feature>
<dbReference type="FunFam" id="1.10.472.10:FF:000001">
    <property type="entry name" value="G2/mitotic-specific cyclin"/>
    <property type="match status" value="1"/>
</dbReference>
<gene>
    <name evidence="9" type="ORF">B0T23DRAFT_181532</name>
</gene>
<keyword evidence="3 5" id="KW-0195">Cyclin</keyword>
<dbReference type="PANTHER" id="PTHR10177">
    <property type="entry name" value="CYCLINS"/>
    <property type="match status" value="1"/>
</dbReference>
<dbReference type="Pfam" id="PF02984">
    <property type="entry name" value="Cyclin_C"/>
    <property type="match status" value="1"/>
</dbReference>
<dbReference type="Gene3D" id="1.10.472.10">
    <property type="entry name" value="Cyclin-like"/>
    <property type="match status" value="2"/>
</dbReference>
<evidence type="ECO:0000256" key="1">
    <source>
        <dbReference type="ARBA" id="ARBA00006955"/>
    </source>
</evidence>
<dbReference type="FunFam" id="1.10.472.10:FF:000005">
    <property type="entry name" value="G2/mitotic-specific cyclin B"/>
    <property type="match status" value="1"/>
</dbReference>
<evidence type="ECO:0000256" key="4">
    <source>
        <dbReference type="ARBA" id="ARBA00023306"/>
    </source>
</evidence>
<name>A0AAJ0I334_9PEZI</name>
<dbReference type="PROSITE" id="PS00292">
    <property type="entry name" value="CYCLINS"/>
    <property type="match status" value="1"/>
</dbReference>
<feature type="domain" description="Cyclin-like" evidence="7">
    <location>
        <begin position="375"/>
        <end position="456"/>
    </location>
</feature>
<feature type="compositionally biased region" description="Low complexity" evidence="6">
    <location>
        <begin position="109"/>
        <end position="123"/>
    </location>
</feature>
<dbReference type="InterPro" id="IPR004367">
    <property type="entry name" value="Cyclin_C-dom"/>
</dbReference>
<dbReference type="InterPro" id="IPR036915">
    <property type="entry name" value="Cyclin-like_sf"/>
</dbReference>
<organism evidence="9 10">
    <name type="scientific">Neurospora hispaniola</name>
    <dbReference type="NCBI Taxonomy" id="588809"/>
    <lineage>
        <taxon>Eukaryota</taxon>
        <taxon>Fungi</taxon>
        <taxon>Dikarya</taxon>
        <taxon>Ascomycota</taxon>
        <taxon>Pezizomycotina</taxon>
        <taxon>Sordariomycetes</taxon>
        <taxon>Sordariomycetidae</taxon>
        <taxon>Sordariales</taxon>
        <taxon>Sordariaceae</taxon>
        <taxon>Neurospora</taxon>
    </lineage>
</organism>
<dbReference type="GO" id="GO:0044772">
    <property type="term" value="P:mitotic cell cycle phase transition"/>
    <property type="evidence" value="ECO:0007669"/>
    <property type="project" value="InterPro"/>
</dbReference>